<dbReference type="EMBL" id="CP128355">
    <property type="protein sequence ID" value="XAF71201.1"/>
    <property type="molecule type" value="Genomic_DNA"/>
</dbReference>
<dbReference type="Pfam" id="PF10057">
    <property type="entry name" value="MpsC"/>
    <property type="match status" value="1"/>
</dbReference>
<dbReference type="RefSeq" id="WP_251521383.1">
    <property type="nucleotide sequence ID" value="NZ_CP128355.1"/>
</dbReference>
<evidence type="ECO:0000313" key="3">
    <source>
        <dbReference type="Proteomes" id="UP001436297"/>
    </source>
</evidence>
<dbReference type="Proteomes" id="UP001436297">
    <property type="component" value="Chromosome"/>
</dbReference>
<sequence>MKKTKGTYESEISKAITQWEKDYLGRGSLSVKTDIVRDMIIVNLQGILTQAEYKVCETNEGLLTIKCTRSKLVESGLDALYDIIDSTTGAEVKSFHTDLSSRTGERVMIFKLTDDLAKQLND</sequence>
<proteinExistence type="predicted"/>
<evidence type="ECO:0000313" key="2">
    <source>
        <dbReference type="EMBL" id="XAF71201.1"/>
    </source>
</evidence>
<accession>A0ABZ3EFH4</accession>
<organism evidence="2 3">
    <name type="scientific">Staphylococcus hsinchuensis</name>
    <dbReference type="NCBI Taxonomy" id="3051183"/>
    <lineage>
        <taxon>Bacteria</taxon>
        <taxon>Bacillati</taxon>
        <taxon>Bacillota</taxon>
        <taxon>Bacilli</taxon>
        <taxon>Bacillales</taxon>
        <taxon>Staphylococcaceae</taxon>
        <taxon>Staphylococcus</taxon>
    </lineage>
</organism>
<protein>
    <submittedName>
        <fullName evidence="2">DUF2294 domain-containing protein</fullName>
    </submittedName>
</protein>
<keyword evidence="3" id="KW-1185">Reference proteome</keyword>
<feature type="domain" description="Na+-translocating membrane potential-generating system MpsC" evidence="1">
    <location>
        <begin position="4"/>
        <end position="113"/>
    </location>
</feature>
<reference evidence="2 3" key="1">
    <citation type="journal article" date="2024" name="Pathogens">
        <title>Staphylococcus hsinchuensis sp. nov., Isolated from Soymilk.</title>
        <authorList>
            <person name="Wang Y.T."/>
            <person name="Lin Y.C."/>
            <person name="Hsieh Y.H."/>
            <person name="Lin Y.T."/>
            <person name="Hamada M."/>
            <person name="Chen C.C."/>
            <person name="Liou J.S."/>
            <person name="Lee A.Y."/>
            <person name="Zhang W.L."/>
            <person name="Chen Y.T."/>
            <person name="Huang C.H."/>
        </authorList>
    </citation>
    <scope>NUCLEOTIDE SEQUENCE [LARGE SCALE GENOMIC DNA]</scope>
    <source>
        <strain evidence="2 3">H164</strain>
    </source>
</reference>
<evidence type="ECO:0000259" key="1">
    <source>
        <dbReference type="Pfam" id="PF10057"/>
    </source>
</evidence>
<name>A0ABZ3EFH4_9STAP</name>
<dbReference type="InterPro" id="IPR018745">
    <property type="entry name" value="MpsC"/>
</dbReference>
<gene>
    <name evidence="2" type="ORF">QQM35_03555</name>
</gene>